<reference evidence="2" key="1">
    <citation type="submission" date="2025-08" db="UniProtKB">
        <authorList>
            <consortium name="RefSeq"/>
        </authorList>
    </citation>
    <scope>IDENTIFICATION</scope>
</reference>
<dbReference type="InParanoid" id="A0A6J2WBM5"/>
<dbReference type="SUPFAM" id="SSF52540">
    <property type="entry name" value="P-loop containing nucleoside triphosphate hydrolases"/>
    <property type="match status" value="1"/>
</dbReference>
<dbReference type="GeneID" id="115821637"/>
<protein>
    <submittedName>
        <fullName evidence="2">Interferon-induced protein 44-like</fullName>
    </submittedName>
</protein>
<dbReference type="InterPro" id="IPR027417">
    <property type="entry name" value="P-loop_NTPase"/>
</dbReference>
<evidence type="ECO:0000313" key="2">
    <source>
        <dbReference type="RefSeq" id="XP_030641302.1"/>
    </source>
</evidence>
<dbReference type="OrthoDB" id="25620at2759"/>
<dbReference type="RefSeq" id="XP_030641302.1">
    <property type="nucleotide sequence ID" value="XM_030785442.1"/>
</dbReference>
<sequence>MIQFDPDRDHLFWSDRILVCWSGLWSEAAFTPAILVRTKLKSLKVWTKQEAKDDTNNLLYGYTRHQTQSLIEEHLDGRDYKTYTFQNDEDSGPLPFVISDVMGLETTESGGVHSDDIINILKGHIKEDYKFNPGAPLSEHDIGYNQNPHVTDKVHCLISIIPADKISLMQNGVIEKMRTIREKARDLGIPQVVIMTKVDEACQLVKNDMKKIYTSTKIRQKMDECHSKLGVPLNCIFPVKNYHEETSLNPEVDCVILDALKHILNFAHDCMITLVPPVKQ</sequence>
<name>A0A6J2WBM5_CHACN</name>
<keyword evidence="1" id="KW-1185">Reference proteome</keyword>
<dbReference type="AlphaFoldDB" id="A0A6J2WBM5"/>
<evidence type="ECO:0000313" key="1">
    <source>
        <dbReference type="Proteomes" id="UP000504632"/>
    </source>
</evidence>
<dbReference type="PANTHER" id="PTHR14241">
    <property type="entry name" value="INTERFERON-INDUCED PROTEIN 44"/>
    <property type="match status" value="1"/>
</dbReference>
<dbReference type="GO" id="GO:0006955">
    <property type="term" value="P:immune response"/>
    <property type="evidence" value="ECO:0007669"/>
    <property type="project" value="TreeGrafter"/>
</dbReference>
<dbReference type="Proteomes" id="UP000504632">
    <property type="component" value="Chromosome 9"/>
</dbReference>
<gene>
    <name evidence="2" type="primary">LOC115821637</name>
</gene>
<dbReference type="Gene3D" id="3.40.50.300">
    <property type="entry name" value="P-loop containing nucleotide triphosphate hydrolases"/>
    <property type="match status" value="1"/>
</dbReference>
<organism evidence="1 2">
    <name type="scientific">Chanos chanos</name>
    <name type="common">Milkfish</name>
    <name type="synonym">Mugil chanos</name>
    <dbReference type="NCBI Taxonomy" id="29144"/>
    <lineage>
        <taxon>Eukaryota</taxon>
        <taxon>Metazoa</taxon>
        <taxon>Chordata</taxon>
        <taxon>Craniata</taxon>
        <taxon>Vertebrata</taxon>
        <taxon>Euteleostomi</taxon>
        <taxon>Actinopterygii</taxon>
        <taxon>Neopterygii</taxon>
        <taxon>Teleostei</taxon>
        <taxon>Ostariophysi</taxon>
        <taxon>Gonorynchiformes</taxon>
        <taxon>Chanidae</taxon>
        <taxon>Chanos</taxon>
    </lineage>
</organism>
<accession>A0A6J2WBM5</accession>
<proteinExistence type="predicted"/>
<dbReference type="PANTHER" id="PTHR14241:SF1">
    <property type="entry name" value="INTERFERON-INDUCED PROTEIN 44-RELATED"/>
    <property type="match status" value="1"/>
</dbReference>